<dbReference type="RefSeq" id="WP_306345485.1">
    <property type="nucleotide sequence ID" value="NZ_CP051181.1"/>
</dbReference>
<accession>A0A0P1FIB5</accession>
<feature type="domain" description="AB hydrolase-1" evidence="2">
    <location>
        <begin position="44"/>
        <end position="298"/>
    </location>
</feature>
<dbReference type="GO" id="GO:0004301">
    <property type="term" value="F:epoxide hydrolase activity"/>
    <property type="evidence" value="ECO:0007669"/>
    <property type="project" value="UniProtKB-EC"/>
</dbReference>
<dbReference type="PRINTS" id="PR00412">
    <property type="entry name" value="EPOXHYDRLASE"/>
</dbReference>
<evidence type="ECO:0000256" key="1">
    <source>
        <dbReference type="ARBA" id="ARBA00022801"/>
    </source>
</evidence>
<protein>
    <submittedName>
        <fullName evidence="3">Soluble epoxide hydrolase</fullName>
        <ecNumber evidence="3">3.3.2.10</ecNumber>
    </submittedName>
</protein>
<dbReference type="STRING" id="53501.SAMN04488043_101139"/>
<evidence type="ECO:0000259" key="2">
    <source>
        <dbReference type="Pfam" id="PF00561"/>
    </source>
</evidence>
<dbReference type="InterPro" id="IPR029058">
    <property type="entry name" value="AB_hydrolase_fold"/>
</dbReference>
<evidence type="ECO:0000313" key="4">
    <source>
        <dbReference type="Proteomes" id="UP000051587"/>
    </source>
</evidence>
<proteinExistence type="predicted"/>
<dbReference type="InterPro" id="IPR000639">
    <property type="entry name" value="Epox_hydrolase-like"/>
</dbReference>
<name>A0A0P1FIB5_THAGE</name>
<keyword evidence="1 3" id="KW-0378">Hydrolase</keyword>
<dbReference type="AlphaFoldDB" id="A0A0P1FIB5"/>
<dbReference type="EC" id="3.3.2.10" evidence="3"/>
<reference evidence="3 4" key="1">
    <citation type="submission" date="2015-09" db="EMBL/GenBank/DDBJ databases">
        <authorList>
            <consortium name="Swine Surveillance"/>
        </authorList>
    </citation>
    <scope>NUCLEOTIDE SEQUENCE [LARGE SCALE GENOMIC DNA]</scope>
    <source>
        <strain evidence="3 4">CECT 4357</strain>
    </source>
</reference>
<organism evidence="3 4">
    <name type="scientific">Thalassovita gelatinovora</name>
    <name type="common">Thalassobius gelatinovorus</name>
    <dbReference type="NCBI Taxonomy" id="53501"/>
    <lineage>
        <taxon>Bacteria</taxon>
        <taxon>Pseudomonadati</taxon>
        <taxon>Pseudomonadota</taxon>
        <taxon>Alphaproteobacteria</taxon>
        <taxon>Rhodobacterales</taxon>
        <taxon>Roseobacteraceae</taxon>
        <taxon>Thalassovita</taxon>
    </lineage>
</organism>
<dbReference type="SUPFAM" id="SSF53474">
    <property type="entry name" value="alpha/beta-Hydrolases"/>
    <property type="match status" value="1"/>
</dbReference>
<dbReference type="Proteomes" id="UP000051587">
    <property type="component" value="Unassembled WGS sequence"/>
</dbReference>
<dbReference type="PANTHER" id="PTHR43329">
    <property type="entry name" value="EPOXIDE HYDROLASE"/>
    <property type="match status" value="1"/>
</dbReference>
<dbReference type="Gene3D" id="3.40.50.1820">
    <property type="entry name" value="alpha/beta hydrolase"/>
    <property type="match status" value="1"/>
</dbReference>
<dbReference type="Pfam" id="PF00561">
    <property type="entry name" value="Abhydrolase_1"/>
    <property type="match status" value="1"/>
</dbReference>
<keyword evidence="4" id="KW-1185">Reference proteome</keyword>
<evidence type="ECO:0000313" key="3">
    <source>
        <dbReference type="EMBL" id="CUH67638.1"/>
    </source>
</evidence>
<dbReference type="InterPro" id="IPR000073">
    <property type="entry name" value="AB_hydrolase_1"/>
</dbReference>
<dbReference type="PRINTS" id="PR00111">
    <property type="entry name" value="ABHYDROLASE"/>
</dbReference>
<gene>
    <name evidence="3" type="ORF">TG4357_03121</name>
</gene>
<sequence>MIGVKRNTACCGPANGLDFDMLSHHIHLNDHPFHYLGWGNRADPVILMLHGFPEYSGAWAEVAAELADEYHCVAPDQRGYGQSWAPAEASDYKAGKLVADMVALIEYLGDRPVIVFGHDWGAAVAYALAITRPDLVSRLIIANGVHPGPFQRALAAGGAQTAASQYIHTLRRDGSETHLAEDHFNKLLSLFNAGMDMTWMTPERRAAYVTEWARPGRMRGMVNWYRASPLKLGLPGDVITDLPAMPVETLRVRMPHLLLWGSNDSALLPEATAGLDAYCDDLTRVEIEGADHWILHQAPTRVAAEVRSWLRRD</sequence>
<dbReference type="EMBL" id="CYSA01000026">
    <property type="protein sequence ID" value="CUH67638.1"/>
    <property type="molecule type" value="Genomic_DNA"/>
</dbReference>